<dbReference type="Proteomes" id="UP000030408">
    <property type="component" value="Unassembled WGS sequence"/>
</dbReference>
<dbReference type="CDD" id="cd16917">
    <property type="entry name" value="HATPase_UhpB-NarQ-NarX-like"/>
    <property type="match status" value="1"/>
</dbReference>
<dbReference type="OrthoDB" id="773385at2"/>
<dbReference type="Gene3D" id="3.30.565.10">
    <property type="entry name" value="Histidine kinase-like ATPase, C-terminal domain"/>
    <property type="match status" value="1"/>
</dbReference>
<dbReference type="GO" id="GO:0016020">
    <property type="term" value="C:membrane"/>
    <property type="evidence" value="ECO:0007669"/>
    <property type="project" value="InterPro"/>
</dbReference>
<evidence type="ECO:0000259" key="10">
    <source>
        <dbReference type="Pfam" id="PF02518"/>
    </source>
</evidence>
<feature type="transmembrane region" description="Helical" evidence="9">
    <location>
        <begin position="40"/>
        <end position="58"/>
    </location>
</feature>
<protein>
    <recommendedName>
        <fullName evidence="2">histidine kinase</fullName>
        <ecNumber evidence="2">2.7.13.3</ecNumber>
    </recommendedName>
</protein>
<keyword evidence="7" id="KW-0067">ATP-binding</keyword>
<dbReference type="GO" id="GO:0000155">
    <property type="term" value="F:phosphorelay sensor kinase activity"/>
    <property type="evidence" value="ECO:0007669"/>
    <property type="project" value="InterPro"/>
</dbReference>
<evidence type="ECO:0000256" key="1">
    <source>
        <dbReference type="ARBA" id="ARBA00000085"/>
    </source>
</evidence>
<evidence type="ECO:0000256" key="2">
    <source>
        <dbReference type="ARBA" id="ARBA00012438"/>
    </source>
</evidence>
<feature type="domain" description="Signal transduction histidine kinase subgroup 3 dimerisation and phosphoacceptor" evidence="11">
    <location>
        <begin position="80"/>
        <end position="130"/>
    </location>
</feature>
<dbReference type="Gene3D" id="1.20.5.1930">
    <property type="match status" value="1"/>
</dbReference>
<evidence type="ECO:0000256" key="5">
    <source>
        <dbReference type="ARBA" id="ARBA00022741"/>
    </source>
</evidence>
<dbReference type="InterPro" id="IPR036890">
    <property type="entry name" value="HATPase_C_sf"/>
</dbReference>
<keyword evidence="4" id="KW-0808">Transferase</keyword>
<dbReference type="InterPro" id="IPR003594">
    <property type="entry name" value="HATPase_dom"/>
</dbReference>
<dbReference type="PANTHER" id="PTHR24421:SF10">
    <property type="entry name" value="NITRATE_NITRITE SENSOR PROTEIN NARQ"/>
    <property type="match status" value="1"/>
</dbReference>
<evidence type="ECO:0000259" key="11">
    <source>
        <dbReference type="Pfam" id="PF07730"/>
    </source>
</evidence>
<keyword evidence="9" id="KW-0812">Transmembrane</keyword>
<dbReference type="AlphaFoldDB" id="A0A0A3HZ19"/>
<evidence type="ECO:0000313" key="12">
    <source>
        <dbReference type="EMBL" id="KGR75638.1"/>
    </source>
</evidence>
<organism evidence="12 13">
    <name type="scientific">Ureibacillus sinduriensis BLB-1 = JCM 15800</name>
    <dbReference type="NCBI Taxonomy" id="1384057"/>
    <lineage>
        <taxon>Bacteria</taxon>
        <taxon>Bacillati</taxon>
        <taxon>Bacillota</taxon>
        <taxon>Bacilli</taxon>
        <taxon>Bacillales</taxon>
        <taxon>Caryophanaceae</taxon>
        <taxon>Ureibacillus</taxon>
    </lineage>
</organism>
<dbReference type="eggNOG" id="COG3850">
    <property type="taxonomic scope" value="Bacteria"/>
</dbReference>
<keyword evidence="13" id="KW-1185">Reference proteome</keyword>
<accession>A0A0A3HZ19</accession>
<dbReference type="InterPro" id="IPR011712">
    <property type="entry name" value="Sig_transdc_His_kin_sub3_dim/P"/>
</dbReference>
<evidence type="ECO:0000256" key="4">
    <source>
        <dbReference type="ARBA" id="ARBA00022679"/>
    </source>
</evidence>
<comment type="caution">
    <text evidence="12">The sequence shown here is derived from an EMBL/GenBank/DDBJ whole genome shotgun (WGS) entry which is preliminary data.</text>
</comment>
<dbReference type="RefSeq" id="WP_036200624.1">
    <property type="nucleotide sequence ID" value="NZ_AVCY01000006.1"/>
</dbReference>
<evidence type="ECO:0000256" key="7">
    <source>
        <dbReference type="ARBA" id="ARBA00022840"/>
    </source>
</evidence>
<keyword evidence="5" id="KW-0547">Nucleotide-binding</keyword>
<sequence length="266" mass="30677">MSYRLLQFISVLLPTILIGGFEYIRHDFLLHSLSMEAGNLYITILTFVLSLLFSIWMFRTIKAMNNKLVSEQSKRAVYEERERLARELHDGIAQSIFYMNIKLKQNDIEAASRALSTIDNHVRQAIFNLRSEPEIDDSLHTRITKWHSEWSQVTGIEVEEDIQIPHNYFTTKEEVQIFAIIQEAFANIRKHAQASKAIITMREITNTNGWQLKIVDNGSGIDMLKKSSRQYGLSMMEERSKQLGAILQVINSQNGGTEIIVTKEKQ</sequence>
<dbReference type="EMBL" id="JPVO01000050">
    <property type="protein sequence ID" value="KGR75638.1"/>
    <property type="molecule type" value="Genomic_DNA"/>
</dbReference>
<feature type="domain" description="Histidine kinase/HSP90-like ATPase" evidence="10">
    <location>
        <begin position="174"/>
        <end position="262"/>
    </location>
</feature>
<reference evidence="12 13" key="1">
    <citation type="submission" date="2014-02" db="EMBL/GenBank/DDBJ databases">
        <title>Draft genome sequence of Lysinibacillus sinduriensis JCM 15800.</title>
        <authorList>
            <person name="Zhang F."/>
            <person name="Wang G."/>
            <person name="Zhang L."/>
        </authorList>
    </citation>
    <scope>NUCLEOTIDE SEQUENCE [LARGE SCALE GENOMIC DNA]</scope>
    <source>
        <strain evidence="12 13">JCM 15800</strain>
    </source>
</reference>
<gene>
    <name evidence="12" type="ORF">CD33_10930</name>
</gene>
<dbReference type="Pfam" id="PF07730">
    <property type="entry name" value="HisKA_3"/>
    <property type="match status" value="1"/>
</dbReference>
<proteinExistence type="predicted"/>
<dbReference type="Pfam" id="PF02518">
    <property type="entry name" value="HATPase_c"/>
    <property type="match status" value="1"/>
</dbReference>
<keyword evidence="8" id="KW-0902">Two-component regulatory system</keyword>
<name>A0A0A3HZ19_9BACL</name>
<keyword evidence="9" id="KW-1133">Transmembrane helix</keyword>
<comment type="catalytic activity">
    <reaction evidence="1">
        <text>ATP + protein L-histidine = ADP + protein N-phospho-L-histidine.</text>
        <dbReference type="EC" id="2.7.13.3"/>
    </reaction>
</comment>
<evidence type="ECO:0000256" key="3">
    <source>
        <dbReference type="ARBA" id="ARBA00022553"/>
    </source>
</evidence>
<dbReference type="GO" id="GO:0005524">
    <property type="term" value="F:ATP binding"/>
    <property type="evidence" value="ECO:0007669"/>
    <property type="project" value="UniProtKB-KW"/>
</dbReference>
<keyword evidence="6 12" id="KW-0418">Kinase</keyword>
<keyword evidence="9" id="KW-0472">Membrane</keyword>
<keyword evidence="3" id="KW-0597">Phosphoprotein</keyword>
<evidence type="ECO:0000313" key="13">
    <source>
        <dbReference type="Proteomes" id="UP000030408"/>
    </source>
</evidence>
<evidence type="ECO:0000256" key="8">
    <source>
        <dbReference type="ARBA" id="ARBA00023012"/>
    </source>
</evidence>
<dbReference type="PANTHER" id="PTHR24421">
    <property type="entry name" value="NITRATE/NITRITE SENSOR PROTEIN NARX-RELATED"/>
    <property type="match status" value="1"/>
</dbReference>
<dbReference type="InterPro" id="IPR050482">
    <property type="entry name" value="Sensor_HK_TwoCompSys"/>
</dbReference>
<evidence type="ECO:0000256" key="6">
    <source>
        <dbReference type="ARBA" id="ARBA00022777"/>
    </source>
</evidence>
<dbReference type="GO" id="GO:0046983">
    <property type="term" value="F:protein dimerization activity"/>
    <property type="evidence" value="ECO:0007669"/>
    <property type="project" value="InterPro"/>
</dbReference>
<dbReference type="STRING" id="1384057.CD33_10930"/>
<evidence type="ECO:0000256" key="9">
    <source>
        <dbReference type="SAM" id="Phobius"/>
    </source>
</evidence>
<dbReference type="SUPFAM" id="SSF55874">
    <property type="entry name" value="ATPase domain of HSP90 chaperone/DNA topoisomerase II/histidine kinase"/>
    <property type="match status" value="1"/>
</dbReference>
<dbReference type="EC" id="2.7.13.3" evidence="2"/>